<evidence type="ECO:0000256" key="1">
    <source>
        <dbReference type="SAM" id="MobiDB-lite"/>
    </source>
</evidence>
<feature type="compositionally biased region" description="Acidic residues" evidence="1">
    <location>
        <begin position="209"/>
        <end position="218"/>
    </location>
</feature>
<dbReference type="EMBL" id="JAVFHQ010000010">
    <property type="protein sequence ID" value="KAK4547566.1"/>
    <property type="molecule type" value="Genomic_DNA"/>
</dbReference>
<feature type="region of interest" description="Disordered" evidence="1">
    <location>
        <begin position="38"/>
        <end position="91"/>
    </location>
</feature>
<dbReference type="InterPro" id="IPR021641">
    <property type="entry name" value="DUF3245"/>
</dbReference>
<name>A0AAV9JQ62_9PEZI</name>
<feature type="compositionally biased region" description="Low complexity" evidence="1">
    <location>
        <begin position="196"/>
        <end position="208"/>
    </location>
</feature>
<gene>
    <name evidence="2" type="ORF">LTR36_000523</name>
</gene>
<proteinExistence type="predicted"/>
<evidence type="ECO:0000313" key="3">
    <source>
        <dbReference type="Proteomes" id="UP001324427"/>
    </source>
</evidence>
<comment type="caution">
    <text evidence="2">The sequence shown here is derived from an EMBL/GenBank/DDBJ whole genome shotgun (WGS) entry which is preliminary data.</text>
</comment>
<organism evidence="2 3">
    <name type="scientific">Oleoguttula mirabilis</name>
    <dbReference type="NCBI Taxonomy" id="1507867"/>
    <lineage>
        <taxon>Eukaryota</taxon>
        <taxon>Fungi</taxon>
        <taxon>Dikarya</taxon>
        <taxon>Ascomycota</taxon>
        <taxon>Pezizomycotina</taxon>
        <taxon>Dothideomycetes</taxon>
        <taxon>Dothideomycetidae</taxon>
        <taxon>Mycosphaerellales</taxon>
        <taxon>Teratosphaeriaceae</taxon>
        <taxon>Oleoguttula</taxon>
    </lineage>
</organism>
<protein>
    <submittedName>
        <fullName evidence="2">Uncharacterized protein</fullName>
    </submittedName>
</protein>
<dbReference type="Proteomes" id="UP001324427">
    <property type="component" value="Unassembled WGS sequence"/>
</dbReference>
<sequence>MSTFRDSPMADQLSQADVILNRTNVALARSQRLIQSWLPIKPPAEAESSAEEQGRDEKYEEDFVGLDELGGLGSKRKADDEGLPDGAFRRKKLASNEKLLEQLLGKKAAQARKKGLGLDARMPGVVGLGHAAAKQMPARARRDAAAAADSEEEEEGRTASFKSRSARGRPMQAPPVVAEPDVELETLVEAGSVQDAVEAAPAEPVAEVEGGEAEEEEERPMKKKAGSYLDEVLGQNAKKKKNKKKKNDSSATAQQ</sequence>
<accession>A0AAV9JQ62</accession>
<feature type="compositionally biased region" description="Basic residues" evidence="1">
    <location>
        <begin position="237"/>
        <end position="246"/>
    </location>
</feature>
<feature type="region of interest" description="Disordered" evidence="1">
    <location>
        <begin position="133"/>
        <end position="255"/>
    </location>
</feature>
<dbReference type="AlphaFoldDB" id="A0AAV9JQ62"/>
<dbReference type="Pfam" id="PF11595">
    <property type="entry name" value="DUF3245"/>
    <property type="match status" value="1"/>
</dbReference>
<reference evidence="2 3" key="1">
    <citation type="submission" date="2021-11" db="EMBL/GenBank/DDBJ databases">
        <title>Black yeast isolated from Biological Soil Crust.</title>
        <authorList>
            <person name="Kurbessoian T."/>
        </authorList>
    </citation>
    <scope>NUCLEOTIDE SEQUENCE [LARGE SCALE GENOMIC DNA]</scope>
    <source>
        <strain evidence="2 3">CCFEE 5522</strain>
    </source>
</reference>
<keyword evidence="3" id="KW-1185">Reference proteome</keyword>
<evidence type="ECO:0000313" key="2">
    <source>
        <dbReference type="EMBL" id="KAK4547566.1"/>
    </source>
</evidence>